<dbReference type="InterPro" id="IPR051797">
    <property type="entry name" value="TrmB-like"/>
</dbReference>
<dbReference type="PANTHER" id="PTHR34293:SF1">
    <property type="entry name" value="HTH-TYPE TRANSCRIPTIONAL REGULATOR TRMBL2"/>
    <property type="match status" value="1"/>
</dbReference>
<dbReference type="SUPFAM" id="SSF46894">
    <property type="entry name" value="C-terminal effector domain of the bipartite response regulators"/>
    <property type="match status" value="1"/>
</dbReference>
<dbReference type="InterPro" id="IPR036388">
    <property type="entry name" value="WH-like_DNA-bd_sf"/>
</dbReference>
<dbReference type="Proteomes" id="UP001500630">
    <property type="component" value="Unassembled WGS sequence"/>
</dbReference>
<dbReference type="Pfam" id="PF01978">
    <property type="entry name" value="TrmB"/>
    <property type="match status" value="1"/>
</dbReference>
<dbReference type="Gene3D" id="1.10.10.10">
    <property type="entry name" value="Winged helix-like DNA-binding domain superfamily/Winged helix DNA-binding domain"/>
    <property type="match status" value="2"/>
</dbReference>
<dbReference type="InterPro" id="IPR002831">
    <property type="entry name" value="Tscrpt_reg_TrmB_N"/>
</dbReference>
<dbReference type="PANTHER" id="PTHR34293">
    <property type="entry name" value="HTH-TYPE TRANSCRIPTIONAL REGULATOR TRMBL2"/>
    <property type="match status" value="1"/>
</dbReference>
<name>A0ABP6VHW7_9ACTN</name>
<proteinExistence type="predicted"/>
<gene>
    <name evidence="2" type="ORF">GCM10022419_014380</name>
</gene>
<dbReference type="InterPro" id="IPR000792">
    <property type="entry name" value="Tscrpt_reg_LuxR_C"/>
</dbReference>
<keyword evidence="3" id="KW-1185">Reference proteome</keyword>
<evidence type="ECO:0000313" key="2">
    <source>
        <dbReference type="EMBL" id="GAA3535826.1"/>
    </source>
</evidence>
<comment type="caution">
    <text evidence="2">The sequence shown here is derived from an EMBL/GenBank/DDBJ whole genome shotgun (WGS) entry which is preliminary data.</text>
</comment>
<sequence length="332" mass="36109">MLQAAGLNEVEERAYRLLVRAGEAEVADLAGELGITTETAATALASMRDMGLAREVADGAGGGGGRFAPVAPEVALGPKLIRQQESIDWARQAVEQLAGEYRATQRRGSADGLIEVLPSRAALREQVRHLQDSAREEVICFCRAGHVVMPSEDNTEELEALGRGVGYRVIYERALLEQPGMVANVAYGIKLGEQARAVRFLPVRMMIVDRTTAVLPLVQHAGGMTEPTAALVRESSLLEALIALFEAQWERATPIRSLEDGQVIDTSPACPLDADELYLLSLLVAGVPEKSIASQLGLSLRTVQRRVYHLMQLAGAQTRMQLAWHAARERWL</sequence>
<evidence type="ECO:0000313" key="3">
    <source>
        <dbReference type="Proteomes" id="UP001500630"/>
    </source>
</evidence>
<protein>
    <submittedName>
        <fullName evidence="2">Helix-turn-helix domain-containing protein</fullName>
    </submittedName>
</protein>
<dbReference type="EMBL" id="BAABDQ010000002">
    <property type="protein sequence ID" value="GAA3535826.1"/>
    <property type="molecule type" value="Genomic_DNA"/>
</dbReference>
<reference evidence="3" key="1">
    <citation type="journal article" date="2019" name="Int. J. Syst. Evol. Microbiol.">
        <title>The Global Catalogue of Microorganisms (GCM) 10K type strain sequencing project: providing services to taxonomists for standard genome sequencing and annotation.</title>
        <authorList>
            <consortium name="The Broad Institute Genomics Platform"/>
            <consortium name="The Broad Institute Genome Sequencing Center for Infectious Disease"/>
            <person name="Wu L."/>
            <person name="Ma J."/>
        </authorList>
    </citation>
    <scope>NUCLEOTIDE SEQUENCE [LARGE SCALE GENOMIC DNA]</scope>
    <source>
        <strain evidence="3">JCM 17326</strain>
    </source>
</reference>
<dbReference type="SUPFAM" id="SSF46785">
    <property type="entry name" value="Winged helix' DNA-binding domain"/>
    <property type="match status" value="1"/>
</dbReference>
<organism evidence="2 3">
    <name type="scientific">Nonomuraea rosea</name>
    <dbReference type="NCBI Taxonomy" id="638574"/>
    <lineage>
        <taxon>Bacteria</taxon>
        <taxon>Bacillati</taxon>
        <taxon>Actinomycetota</taxon>
        <taxon>Actinomycetes</taxon>
        <taxon>Streptosporangiales</taxon>
        <taxon>Streptosporangiaceae</taxon>
        <taxon>Nonomuraea</taxon>
    </lineage>
</organism>
<dbReference type="InterPro" id="IPR016032">
    <property type="entry name" value="Sig_transdc_resp-reg_C-effctor"/>
</dbReference>
<dbReference type="InterPro" id="IPR036390">
    <property type="entry name" value="WH_DNA-bd_sf"/>
</dbReference>
<dbReference type="RefSeq" id="WP_345559782.1">
    <property type="nucleotide sequence ID" value="NZ_BAABDQ010000002.1"/>
</dbReference>
<feature type="domain" description="HTH luxR-type" evidence="1">
    <location>
        <begin position="269"/>
        <end position="326"/>
    </location>
</feature>
<accession>A0ABP6VHW7</accession>
<evidence type="ECO:0000259" key="1">
    <source>
        <dbReference type="SMART" id="SM00421"/>
    </source>
</evidence>
<dbReference type="SMART" id="SM00421">
    <property type="entry name" value="HTH_LUXR"/>
    <property type="match status" value="1"/>
</dbReference>